<comment type="subunit">
    <text evidence="9">Interacts with DLG1 and DLG4. Interacts with GPHN.</text>
</comment>
<proteinExistence type="inferred from homology"/>
<feature type="compositionally biased region" description="Polar residues" evidence="12">
    <location>
        <begin position="1404"/>
        <end position="1413"/>
    </location>
</feature>
<feature type="compositionally biased region" description="Pro residues" evidence="12">
    <location>
        <begin position="713"/>
        <end position="725"/>
    </location>
</feature>
<evidence type="ECO:0000256" key="6">
    <source>
        <dbReference type="ARBA" id="ARBA00023054"/>
    </source>
</evidence>
<feature type="compositionally biased region" description="Pro residues" evidence="12">
    <location>
        <begin position="1378"/>
        <end position="1398"/>
    </location>
</feature>
<evidence type="ECO:0000256" key="12">
    <source>
        <dbReference type="SAM" id="MobiDB-lite"/>
    </source>
</evidence>
<dbReference type="InterPro" id="IPR035999">
    <property type="entry name" value="Sec7_dom_sf"/>
</dbReference>
<feature type="compositionally biased region" description="Polar residues" evidence="12">
    <location>
        <begin position="198"/>
        <end position="209"/>
    </location>
</feature>
<feature type="region of interest" description="Disordered" evidence="12">
    <location>
        <begin position="100"/>
        <end position="232"/>
    </location>
</feature>
<gene>
    <name evidence="14" type="ORF">KC01_LOCUS1183</name>
</gene>
<evidence type="ECO:0000313" key="15">
    <source>
        <dbReference type="Proteomes" id="UP001497482"/>
    </source>
</evidence>
<dbReference type="GO" id="GO:0030036">
    <property type="term" value="P:actin cytoskeleton organization"/>
    <property type="evidence" value="ECO:0007669"/>
    <property type="project" value="TreeGrafter"/>
</dbReference>
<dbReference type="PANTHER" id="PTHR10663:SF318">
    <property type="entry name" value="IQ MOTIF AND SEC7 DOMAIN-CONTAINING PROTEIN 3"/>
    <property type="match status" value="1"/>
</dbReference>
<name>A0AAV2IWG7_KNICA</name>
<accession>A0AAV2IWG7</accession>
<feature type="domain" description="SEC7" evidence="13">
    <location>
        <begin position="857"/>
        <end position="1050"/>
    </location>
</feature>
<dbReference type="InterPro" id="IPR011993">
    <property type="entry name" value="PH-like_dom_sf"/>
</dbReference>
<feature type="compositionally biased region" description="Low complexity" evidence="12">
    <location>
        <begin position="152"/>
        <end position="161"/>
    </location>
</feature>
<dbReference type="Pfam" id="PF16453">
    <property type="entry name" value="IQ_SEC7_PH"/>
    <property type="match status" value="1"/>
</dbReference>
<dbReference type="GO" id="GO:0014069">
    <property type="term" value="C:postsynaptic density"/>
    <property type="evidence" value="ECO:0007669"/>
    <property type="project" value="UniProtKB-SubCell"/>
</dbReference>
<dbReference type="Gene3D" id="1.10.220.20">
    <property type="match status" value="1"/>
</dbReference>
<reference evidence="14 15" key="1">
    <citation type="submission" date="2024-04" db="EMBL/GenBank/DDBJ databases">
        <authorList>
            <person name="Waldvogel A.-M."/>
            <person name="Schoenle A."/>
        </authorList>
    </citation>
    <scope>NUCLEOTIDE SEQUENCE [LARGE SCALE GENOMIC DNA]</scope>
</reference>
<feature type="compositionally biased region" description="Low complexity" evidence="12">
    <location>
        <begin position="810"/>
        <end position="832"/>
    </location>
</feature>
<dbReference type="FunFam" id="1.10.220.20:FF:000001">
    <property type="entry name" value="IQ motif and SEC7 domain-containing protein 1"/>
    <property type="match status" value="1"/>
</dbReference>
<feature type="region of interest" description="Disordered" evidence="12">
    <location>
        <begin position="678"/>
        <end position="786"/>
    </location>
</feature>
<feature type="region of interest" description="Disordered" evidence="12">
    <location>
        <begin position="1"/>
        <end position="30"/>
    </location>
</feature>
<dbReference type="SMART" id="SM00222">
    <property type="entry name" value="Sec7"/>
    <property type="match status" value="1"/>
</dbReference>
<feature type="region of interest" description="Disordered" evidence="12">
    <location>
        <begin position="802"/>
        <end position="832"/>
    </location>
</feature>
<dbReference type="EMBL" id="OZ035823">
    <property type="protein sequence ID" value="CAL1568601.1"/>
    <property type="molecule type" value="Genomic_DNA"/>
</dbReference>
<comment type="function">
    <text evidence="8">Acts as a guanine nucleotide exchange factor (GEF) for ARF1.</text>
</comment>
<evidence type="ECO:0000256" key="4">
    <source>
        <dbReference type="ARBA" id="ARBA00022553"/>
    </source>
</evidence>
<feature type="compositionally biased region" description="Basic residues" evidence="12">
    <location>
        <begin position="123"/>
        <end position="133"/>
    </location>
</feature>
<comment type="subcellular location">
    <subcellularLocation>
        <location evidence="1">Cytoplasm</location>
    </subcellularLocation>
    <subcellularLocation>
        <location evidence="7">Postsynaptic density</location>
    </subcellularLocation>
</comment>
<dbReference type="Pfam" id="PF01369">
    <property type="entry name" value="Sec7"/>
    <property type="match status" value="1"/>
</dbReference>
<feature type="compositionally biased region" description="Acidic residues" evidence="12">
    <location>
        <begin position="403"/>
        <end position="412"/>
    </location>
</feature>
<dbReference type="InterPro" id="IPR000904">
    <property type="entry name" value="Sec7_dom"/>
</dbReference>
<feature type="compositionally biased region" description="Polar residues" evidence="12">
    <location>
        <begin position="630"/>
        <end position="640"/>
    </location>
</feature>
<evidence type="ECO:0000256" key="10">
    <source>
        <dbReference type="ARBA" id="ARBA00067735"/>
    </source>
</evidence>
<evidence type="ECO:0000256" key="2">
    <source>
        <dbReference type="ARBA" id="ARBA00006248"/>
    </source>
</evidence>
<feature type="compositionally biased region" description="Polar residues" evidence="12">
    <location>
        <begin position="1358"/>
        <end position="1369"/>
    </location>
</feature>
<dbReference type="CDD" id="cd13318">
    <property type="entry name" value="PH_IQSEC"/>
    <property type="match status" value="1"/>
</dbReference>
<feature type="compositionally biased region" description="Polar residues" evidence="12">
    <location>
        <begin position="134"/>
        <end position="151"/>
    </location>
</feature>
<keyword evidence="6 11" id="KW-0175">Coiled coil</keyword>
<dbReference type="GO" id="GO:0032012">
    <property type="term" value="P:regulation of ARF protein signal transduction"/>
    <property type="evidence" value="ECO:0007669"/>
    <property type="project" value="InterPro"/>
</dbReference>
<dbReference type="PROSITE" id="PS50096">
    <property type="entry name" value="IQ"/>
    <property type="match status" value="1"/>
</dbReference>
<dbReference type="SUPFAM" id="SSF48425">
    <property type="entry name" value="Sec7 domain"/>
    <property type="match status" value="1"/>
</dbReference>
<feature type="compositionally biased region" description="Basic and acidic residues" evidence="12">
    <location>
        <begin position="287"/>
        <end position="298"/>
    </location>
</feature>
<feature type="compositionally biased region" description="Gly residues" evidence="12">
    <location>
        <begin position="619"/>
        <end position="629"/>
    </location>
</feature>
<feature type="region of interest" description="Disordered" evidence="12">
    <location>
        <begin position="615"/>
        <end position="640"/>
    </location>
</feature>
<keyword evidence="3" id="KW-0963">Cytoplasm</keyword>
<evidence type="ECO:0000256" key="1">
    <source>
        <dbReference type="ARBA" id="ARBA00004496"/>
    </source>
</evidence>
<feature type="compositionally biased region" description="Low complexity" evidence="12">
    <location>
        <begin position="180"/>
        <end position="190"/>
    </location>
</feature>
<feature type="compositionally biased region" description="Pro residues" evidence="12">
    <location>
        <begin position="766"/>
        <end position="779"/>
    </location>
</feature>
<keyword evidence="5" id="KW-0770">Synapse</keyword>
<dbReference type="FunFam" id="1.10.1000.11:FF:000001">
    <property type="entry name" value="IQ motif and SEC7 domain-containing protein 1"/>
    <property type="match status" value="1"/>
</dbReference>
<evidence type="ECO:0000256" key="8">
    <source>
        <dbReference type="ARBA" id="ARBA00056967"/>
    </source>
</evidence>
<keyword evidence="4" id="KW-0597">Phosphoprotein</keyword>
<comment type="similarity">
    <text evidence="2">Belongs to the BRAG family.</text>
</comment>
<feature type="compositionally biased region" description="Low complexity" evidence="12">
    <location>
        <begin position="1"/>
        <end position="15"/>
    </location>
</feature>
<evidence type="ECO:0000256" key="7">
    <source>
        <dbReference type="ARBA" id="ARBA00034105"/>
    </source>
</evidence>
<feature type="compositionally biased region" description="Pro residues" evidence="12">
    <location>
        <begin position="345"/>
        <end position="354"/>
    </location>
</feature>
<evidence type="ECO:0000256" key="11">
    <source>
        <dbReference type="SAM" id="Coils"/>
    </source>
</evidence>
<dbReference type="InterPro" id="IPR033742">
    <property type="entry name" value="IQSEC_PH"/>
</dbReference>
<dbReference type="Gene3D" id="2.30.29.30">
    <property type="entry name" value="Pleckstrin-homology domain (PH domain)/Phosphotyrosine-binding domain (PTB)"/>
    <property type="match status" value="1"/>
</dbReference>
<evidence type="ECO:0000256" key="9">
    <source>
        <dbReference type="ARBA" id="ARBA00065492"/>
    </source>
</evidence>
<feature type="region of interest" description="Disordered" evidence="12">
    <location>
        <begin position="264"/>
        <end position="443"/>
    </location>
</feature>
<dbReference type="GO" id="GO:0005737">
    <property type="term" value="C:cytoplasm"/>
    <property type="evidence" value="ECO:0007669"/>
    <property type="project" value="UniProtKB-SubCell"/>
</dbReference>
<evidence type="ECO:0000313" key="14">
    <source>
        <dbReference type="EMBL" id="CAL1568601.1"/>
    </source>
</evidence>
<dbReference type="CDD" id="cd00171">
    <property type="entry name" value="Sec7"/>
    <property type="match status" value="1"/>
</dbReference>
<dbReference type="PROSITE" id="PS50190">
    <property type="entry name" value="SEC7"/>
    <property type="match status" value="1"/>
</dbReference>
<feature type="compositionally biased region" description="Polar residues" evidence="12">
    <location>
        <begin position="268"/>
        <end position="282"/>
    </location>
</feature>
<organism evidence="14 15">
    <name type="scientific">Knipowitschia caucasica</name>
    <name type="common">Caucasian dwarf goby</name>
    <name type="synonym">Pomatoschistus caucasicus</name>
    <dbReference type="NCBI Taxonomy" id="637954"/>
    <lineage>
        <taxon>Eukaryota</taxon>
        <taxon>Metazoa</taxon>
        <taxon>Chordata</taxon>
        <taxon>Craniata</taxon>
        <taxon>Vertebrata</taxon>
        <taxon>Euteleostomi</taxon>
        <taxon>Actinopterygii</taxon>
        <taxon>Neopterygii</taxon>
        <taxon>Teleostei</taxon>
        <taxon>Neoteleostei</taxon>
        <taxon>Acanthomorphata</taxon>
        <taxon>Gobiaria</taxon>
        <taxon>Gobiiformes</taxon>
        <taxon>Gobioidei</taxon>
        <taxon>Gobiidae</taxon>
        <taxon>Gobiinae</taxon>
        <taxon>Knipowitschia</taxon>
    </lineage>
</organism>
<feature type="compositionally biased region" description="Acidic residues" evidence="12">
    <location>
        <begin position="355"/>
        <end position="365"/>
    </location>
</feature>
<dbReference type="FunFam" id="2.30.29.30:FF:000096">
    <property type="entry name" value="IQ motif and SEC7 domain-containing protein 3"/>
    <property type="match status" value="1"/>
</dbReference>
<evidence type="ECO:0000256" key="3">
    <source>
        <dbReference type="ARBA" id="ARBA00022490"/>
    </source>
</evidence>
<dbReference type="PANTHER" id="PTHR10663">
    <property type="entry name" value="GUANYL-NUCLEOTIDE EXCHANGE FACTOR"/>
    <property type="match status" value="1"/>
</dbReference>
<evidence type="ECO:0000256" key="5">
    <source>
        <dbReference type="ARBA" id="ARBA00023018"/>
    </source>
</evidence>
<feature type="compositionally biased region" description="Low complexity" evidence="12">
    <location>
        <begin position="383"/>
        <end position="392"/>
    </location>
</feature>
<feature type="compositionally biased region" description="Pro residues" evidence="12">
    <location>
        <begin position="108"/>
        <end position="121"/>
    </location>
</feature>
<dbReference type="Gene3D" id="1.10.1000.11">
    <property type="entry name" value="Arf Nucleotide-binding Site Opener,domain 2"/>
    <property type="match status" value="1"/>
</dbReference>
<feature type="compositionally biased region" description="Polar residues" evidence="12">
    <location>
        <begin position="678"/>
        <end position="689"/>
    </location>
</feature>
<feature type="compositionally biased region" description="Acidic residues" evidence="12">
    <location>
        <begin position="727"/>
        <end position="736"/>
    </location>
</feature>
<evidence type="ECO:0000259" key="13">
    <source>
        <dbReference type="PROSITE" id="PS50190"/>
    </source>
</evidence>
<dbReference type="SUPFAM" id="SSF50729">
    <property type="entry name" value="PH domain-like"/>
    <property type="match status" value="1"/>
</dbReference>
<sequence length="1413" mass="155123">MLLPPASASANSSDAFRGVSTQSASHRSRGVTLSAISIQQTPEAGYTSSVMESLLDNPMKAVLYLKELTTIVQNQQSLIQTQRQRIDELERKVEDLIGENRHLRDPHPYVPQPQQQPPAPTPHQHHHLHHHHPATTTSTSHRNASPQAASGQQQQQQQQQQHTAGAKASSTHSHQHHHPAQTAPAAAPPASHHHPQQLQLVPTSPQSPKGIQASPETNEEDKRSPCCKSLVPQTPSTLCRSVGIARKAENQTVLHQFCCPAPDAPEAESSTACVPSDDQSPAPSGGEEGKGGEGEGQKVDLQAEIQPEPPQPEVSPQEDTPTPPAQQSKAEIQPQTQEEPKPPPEPHPTPPPTPEEPESEPEPELESVPQVQIPSPIEPPQELPQEPVQEPAPAEEDKKTEGVVEEVVEEVAEVVTKQEEPKPVEEEVDDEAGGGKGGMAGRRASLHHTASPLRVQRNGAGAHPKTSDYELSLDLKNKQIEMLEQKYGGHFISRRAACKIQTAFRQYQLSKNFEKIRNSLLESRLPRRISMRKVRVPNTEGFSAERALAEGCNLAGIPLVRSPSLPATVGGTLTDLEDSFTEQVQSLAKSIDDALSNWSLKTMCSLQEGAGYQFTTDATGGGEGGGGESQGPTNPSELSRSASKLMMAIRDVTVQIDSQNITVSSSVVETSASVNLTSCTQQQPQATSTAMPASPQEKPPPPLPAEVKTTVPAPLPQEPPPPPPETEIADIGEQDVEFPAPPPSEEELEQPPLTPLDKIPPADEIPVPPPPPPTQPPPSTSAHLQAVPGHSPAMETLGVQRCSSEMADNSSEQMSSSSASTEARSTSEASSKEALQAMILSLPRYHCENPTSCKSPTLSTDIMRKRLYRIGLNLFNVNPDKGLQFLISRGFIPDTPIGVAHFLLQRKGLSRQMIGEFLGNSKKPFNRDVLDCVVDEMDFSGMELDEALRKFQAHIRVQGEAQKVERLIEAFSQRYCMCNPDIVQQFHNPDTIFILAFAIILLNTDMYSPNIKPDRKMLLEDFIRNLRGVDDGADIPRDMVVGIYERIQLRELRSNEDHVTYVSKVELSIVGMKTVLSVPHRRLVCCSRLFEVTDVSKPQKQAAHQREVFLFNDLIVILKLCPKKKSSAAYTFCKAMGLLGMQFHLFENEYYPHGITILSPFGSDKKQVFNFCAQSAEELLKFVEDLKESIAEVSEMEQIRIEWELEKQQGAKAHCVKNGTQLELRGKQASPSAQREVDDRSGLNAMEVSIHNRLQTYQLSSSSSTARIPESGALLNQQGRLLFQQGLSQRQHQLQSATSTPSHSVPLQHQAAVSLVDLRPDALHQCQQFLKVFMLDNSGHSRVEAFFSQSPTHHHYQHQLSQSAMSTPMRSPDGGHQPPLPPPPPPYNHPHQFMPPDPRLSLHRTPSGSRSMV</sequence>
<feature type="region of interest" description="Disordered" evidence="12">
    <location>
        <begin position="1350"/>
        <end position="1413"/>
    </location>
</feature>
<feature type="compositionally biased region" description="Basic and acidic residues" evidence="12">
    <location>
        <begin position="416"/>
        <end position="425"/>
    </location>
</feature>
<dbReference type="GO" id="GO:0005085">
    <property type="term" value="F:guanyl-nucleotide exchange factor activity"/>
    <property type="evidence" value="ECO:0007669"/>
    <property type="project" value="InterPro"/>
</dbReference>
<keyword evidence="15" id="KW-1185">Reference proteome</keyword>
<protein>
    <recommendedName>
        <fullName evidence="10">IQ motif and SEC7 domain-containing protein 3</fullName>
    </recommendedName>
</protein>
<dbReference type="Proteomes" id="UP001497482">
    <property type="component" value="Chromosome 1"/>
</dbReference>
<feature type="coiled-coil region" evidence="11">
    <location>
        <begin position="72"/>
        <end position="99"/>
    </location>
</feature>
<dbReference type="InterPro" id="IPR023394">
    <property type="entry name" value="Sec7_C_sf"/>
</dbReference>